<dbReference type="VEuPathDB" id="FungiDB:CH63R_12760"/>
<sequence length="152" mass="17579">MVVFDGHEYLTEEEKRLREDRKREKYWKKWGPYVAERQWATVREDYSPDGDAWSHFTHDDARSRAYRWGEDGIAGVSDTHGLQNLGFAFWNEEDPGRLSTADHAKSDFLKERLFGLSNPQGNHGESIKEAHFHVDNTPVSSFNSHSHLLSGC</sequence>
<protein>
    <submittedName>
        <fullName evidence="1">Glycoside hydrolase family 63</fullName>
    </submittedName>
</protein>
<evidence type="ECO:0000313" key="1">
    <source>
        <dbReference type="EMBL" id="OBR03633.1"/>
    </source>
</evidence>
<organism evidence="1 2">
    <name type="scientific">Colletotrichum higginsianum (strain IMI 349063)</name>
    <name type="common">Crucifer anthracnose fungus</name>
    <dbReference type="NCBI Taxonomy" id="759273"/>
    <lineage>
        <taxon>Eukaryota</taxon>
        <taxon>Fungi</taxon>
        <taxon>Dikarya</taxon>
        <taxon>Ascomycota</taxon>
        <taxon>Pezizomycotina</taxon>
        <taxon>Sordariomycetes</taxon>
        <taxon>Hypocreomycetidae</taxon>
        <taxon>Glomerellales</taxon>
        <taxon>Glomerellaceae</taxon>
        <taxon>Colletotrichum</taxon>
        <taxon>Colletotrichum destructivum species complex</taxon>
    </lineage>
</organism>
<comment type="caution">
    <text evidence="1">The sequence shown here is derived from an EMBL/GenBank/DDBJ whole genome shotgun (WGS) entry which is preliminary data.</text>
</comment>
<keyword evidence="1" id="KW-0378">Hydrolase</keyword>
<reference evidence="2" key="1">
    <citation type="journal article" date="2017" name="BMC Genomics">
        <title>Gapless genome assembly of Colletotrichum higginsianum reveals chromosome structure and association of transposable elements with secondary metabolite gene clusters.</title>
        <authorList>
            <person name="Dallery J.-F."/>
            <person name="Lapalu N."/>
            <person name="Zampounis A."/>
            <person name="Pigne S."/>
            <person name="Luyten I."/>
            <person name="Amselem J."/>
            <person name="Wittenberg A.H.J."/>
            <person name="Zhou S."/>
            <person name="de Queiroz M.V."/>
            <person name="Robin G.P."/>
            <person name="Auger A."/>
            <person name="Hainaut M."/>
            <person name="Henrissat B."/>
            <person name="Kim K.-T."/>
            <person name="Lee Y.-H."/>
            <person name="Lespinet O."/>
            <person name="Schwartz D.C."/>
            <person name="Thon M.R."/>
            <person name="O'Connell R.J."/>
        </authorList>
    </citation>
    <scope>NUCLEOTIDE SEQUENCE [LARGE SCALE GENOMIC DNA]</scope>
    <source>
        <strain evidence="2">IMI 349063</strain>
    </source>
</reference>
<proteinExistence type="predicted"/>
<name>A0A1B7XV60_COLHI</name>
<dbReference type="GO" id="GO:0016787">
    <property type="term" value="F:hydrolase activity"/>
    <property type="evidence" value="ECO:0007669"/>
    <property type="project" value="UniProtKB-KW"/>
</dbReference>
<dbReference type="GeneID" id="28871841"/>
<accession>A0A1B7XV60</accession>
<dbReference type="KEGG" id="chig:CH63R_12760"/>
<dbReference type="EMBL" id="LTAN01000009">
    <property type="protein sequence ID" value="OBR03633.1"/>
    <property type="molecule type" value="Genomic_DNA"/>
</dbReference>
<dbReference type="RefSeq" id="XP_018152151.1">
    <property type="nucleotide sequence ID" value="XM_018307734.1"/>
</dbReference>
<dbReference type="Proteomes" id="UP000092177">
    <property type="component" value="Chromosome 9"/>
</dbReference>
<evidence type="ECO:0000313" key="2">
    <source>
        <dbReference type="Proteomes" id="UP000092177"/>
    </source>
</evidence>
<gene>
    <name evidence="1" type="ORF">CH63R_12760</name>
</gene>
<dbReference type="AlphaFoldDB" id="A0A1B7XV60"/>
<keyword evidence="2" id="KW-1185">Reference proteome</keyword>